<evidence type="ECO:0000313" key="3">
    <source>
        <dbReference type="Proteomes" id="UP001181693"/>
    </source>
</evidence>
<keyword evidence="1" id="KW-0812">Transmembrane</keyword>
<name>A0AAV2ZJW3_PYXAD</name>
<dbReference type="Proteomes" id="UP001181693">
    <property type="component" value="Unassembled WGS sequence"/>
</dbReference>
<reference evidence="2" key="1">
    <citation type="thesis" date="2020" institute="ProQuest LLC" country="789 East Eisenhower Parkway, Ann Arbor, MI, USA">
        <title>Comparative Genomics and Chromosome Evolution.</title>
        <authorList>
            <person name="Mudd A.B."/>
        </authorList>
    </citation>
    <scope>NUCLEOTIDE SEQUENCE</scope>
    <source>
        <strain evidence="2">1538</strain>
        <tissue evidence="2">Blood</tissue>
    </source>
</reference>
<proteinExistence type="predicted"/>
<comment type="caution">
    <text evidence="2">The sequence shown here is derived from an EMBL/GenBank/DDBJ whole genome shotgun (WGS) entry which is preliminary data.</text>
</comment>
<sequence length="84" mass="9874">MYPNGRTLLSTGFWDQQHFWNLTITLTPMRAKRKDRILPFTLFCQKNMVLPLFLLARNPFLVLSKIVFTGLIFFTFILSFQGNS</sequence>
<gene>
    <name evidence="2" type="ORF">GDO54_016327</name>
</gene>
<evidence type="ECO:0000313" key="2">
    <source>
        <dbReference type="EMBL" id="DBA18031.1"/>
    </source>
</evidence>
<protein>
    <submittedName>
        <fullName evidence="2">Uncharacterized protein</fullName>
    </submittedName>
</protein>
<keyword evidence="1" id="KW-1133">Transmembrane helix</keyword>
<dbReference type="EMBL" id="DYDO01000009">
    <property type="protein sequence ID" value="DBA18031.1"/>
    <property type="molecule type" value="Genomic_DNA"/>
</dbReference>
<feature type="transmembrane region" description="Helical" evidence="1">
    <location>
        <begin position="62"/>
        <end position="80"/>
    </location>
</feature>
<keyword evidence="1" id="KW-0472">Membrane</keyword>
<keyword evidence="3" id="KW-1185">Reference proteome</keyword>
<organism evidence="2 3">
    <name type="scientific">Pyxicephalus adspersus</name>
    <name type="common">African bullfrog</name>
    <dbReference type="NCBI Taxonomy" id="30357"/>
    <lineage>
        <taxon>Eukaryota</taxon>
        <taxon>Metazoa</taxon>
        <taxon>Chordata</taxon>
        <taxon>Craniata</taxon>
        <taxon>Vertebrata</taxon>
        <taxon>Euteleostomi</taxon>
        <taxon>Amphibia</taxon>
        <taxon>Batrachia</taxon>
        <taxon>Anura</taxon>
        <taxon>Neobatrachia</taxon>
        <taxon>Ranoidea</taxon>
        <taxon>Pyxicephalidae</taxon>
        <taxon>Pyxicephalinae</taxon>
        <taxon>Pyxicephalus</taxon>
    </lineage>
</organism>
<dbReference type="AlphaFoldDB" id="A0AAV2ZJW3"/>
<accession>A0AAV2ZJW3</accession>
<evidence type="ECO:0000256" key="1">
    <source>
        <dbReference type="SAM" id="Phobius"/>
    </source>
</evidence>